<reference evidence="5" key="2">
    <citation type="journal article" date="2012" name="PLoS ONE">
        <title>A Deeply Branching Thermophilic Bacterium with an Ancient Acetyl-CoA Pathway Dominates a Subsurface Ecosystem.</title>
        <authorList>
            <person name="Takami H."/>
            <person name="Noguchi H."/>
            <person name="Takaki Y."/>
            <person name="Uchiyama I."/>
            <person name="Toyoda A."/>
            <person name="Nishi S."/>
            <person name="Chee G.-J."/>
            <person name="Arai W."/>
            <person name="Nunoura T."/>
            <person name="Itoh T."/>
            <person name="Hattori M."/>
            <person name="Takai K."/>
        </authorList>
    </citation>
    <scope>NUCLEOTIDE SEQUENCE</scope>
</reference>
<keyword evidence="2 3" id="KW-0175">Coiled coil</keyword>
<dbReference type="InterPro" id="IPR050465">
    <property type="entry name" value="UPF0194_transport"/>
</dbReference>
<sequence length="349" mass="39269">MMRRYIVPLIALGLIGFAGYSVYCTQRKEPILEPQTPPPSSPYPHTVAGAGIVEARQENVQVAPAIPGLVLEVYVEVGQHVRKGDPLLRVDDRHLRAQLAQARAQLKYAEAQLAKLEAMPRPEELPPARARVAAARAALNLAEDLFLRVQRVWPTGNVAEEEYSQKRLQRDVAQRQFEQAEAELRLLEAGAWERDKAMARAQAEQAKAQVGILETEIERALVRAPMDGIILQRNVRPGEYIAVSFPGATPPFVLGDMSQVHVRVDIDEYDIPRFRPGAPAKAYVRGYPRYEYHLRFVRVEPYVIPKKSLTGENTERVDTRVLQIIYAVENPEPPLYIGQQLDVFIEADS</sequence>
<dbReference type="GO" id="GO:0030313">
    <property type="term" value="C:cell envelope"/>
    <property type="evidence" value="ECO:0007669"/>
    <property type="project" value="UniProtKB-SubCell"/>
</dbReference>
<dbReference type="Gene3D" id="2.40.30.170">
    <property type="match status" value="1"/>
</dbReference>
<comment type="subcellular location">
    <subcellularLocation>
        <location evidence="1">Cell envelope</location>
    </subcellularLocation>
</comment>
<dbReference type="AlphaFoldDB" id="H5SCY7"/>
<dbReference type="Gene3D" id="2.40.50.100">
    <property type="match status" value="1"/>
</dbReference>
<feature type="coiled-coil region" evidence="3">
    <location>
        <begin position="163"/>
        <end position="223"/>
    </location>
</feature>
<dbReference type="EMBL" id="AP011676">
    <property type="protein sequence ID" value="BAL54023.1"/>
    <property type="molecule type" value="Genomic_DNA"/>
</dbReference>
<dbReference type="PANTHER" id="PTHR32347:SF27">
    <property type="entry name" value="RND EFFLUX PUMP MEMBRANE FUSION PROTEIN BARREL-SANDWICH DOMAIN-CONTAINING PROTEIN"/>
    <property type="match status" value="1"/>
</dbReference>
<dbReference type="InterPro" id="IPR059052">
    <property type="entry name" value="HH_YbhG-like"/>
</dbReference>
<proteinExistence type="predicted"/>
<evidence type="ECO:0000256" key="3">
    <source>
        <dbReference type="SAM" id="Coils"/>
    </source>
</evidence>
<protein>
    <submittedName>
        <fullName evidence="5">Hypothetical conserved protein</fullName>
    </submittedName>
</protein>
<evidence type="ECO:0000259" key="4">
    <source>
        <dbReference type="Pfam" id="PF25881"/>
    </source>
</evidence>
<feature type="domain" description="YbhG-like alpha-helical hairpin" evidence="4">
    <location>
        <begin position="90"/>
        <end position="218"/>
    </location>
</feature>
<dbReference type="SUPFAM" id="SSF111369">
    <property type="entry name" value="HlyD-like secretion proteins"/>
    <property type="match status" value="2"/>
</dbReference>
<dbReference type="Gene3D" id="1.10.287.470">
    <property type="entry name" value="Helix hairpin bin"/>
    <property type="match status" value="2"/>
</dbReference>
<gene>
    <name evidence="5" type="ORF">HGMM_F12C05C06</name>
</gene>
<dbReference type="PANTHER" id="PTHR32347">
    <property type="entry name" value="EFFLUX SYSTEM COMPONENT YKNX-RELATED"/>
    <property type="match status" value="1"/>
</dbReference>
<accession>H5SCY7</accession>
<evidence type="ECO:0000313" key="5">
    <source>
        <dbReference type="EMBL" id="BAL54023.1"/>
    </source>
</evidence>
<name>H5SCY7_9BACT</name>
<dbReference type="Pfam" id="PF25881">
    <property type="entry name" value="HH_YBHG"/>
    <property type="match status" value="1"/>
</dbReference>
<evidence type="ECO:0000256" key="1">
    <source>
        <dbReference type="ARBA" id="ARBA00004196"/>
    </source>
</evidence>
<organism evidence="5">
    <name type="scientific">uncultured Planctomycetota bacterium</name>
    <dbReference type="NCBI Taxonomy" id="120965"/>
    <lineage>
        <taxon>Bacteria</taxon>
        <taxon>Pseudomonadati</taxon>
        <taxon>Planctomycetota</taxon>
        <taxon>environmental samples</taxon>
    </lineage>
</organism>
<evidence type="ECO:0000256" key="2">
    <source>
        <dbReference type="ARBA" id="ARBA00023054"/>
    </source>
</evidence>
<reference evidence="5" key="1">
    <citation type="journal article" date="2005" name="Environ. Microbiol.">
        <title>Genetic and functional properties of uncultivated thermophilic crenarchaeotes from a subsurface gold mine as revealed by analysis of genome fragments.</title>
        <authorList>
            <person name="Nunoura T."/>
            <person name="Hirayama H."/>
            <person name="Takami H."/>
            <person name="Oida H."/>
            <person name="Nishi S."/>
            <person name="Shimamura S."/>
            <person name="Suzuki Y."/>
            <person name="Inagaki F."/>
            <person name="Takai K."/>
            <person name="Nealson K.H."/>
            <person name="Horikoshi K."/>
        </authorList>
    </citation>
    <scope>NUCLEOTIDE SEQUENCE</scope>
</reference>